<accession>A0A0E9UC91</accession>
<dbReference type="EMBL" id="GBXM01045083">
    <property type="protein sequence ID" value="JAH63494.1"/>
    <property type="molecule type" value="Transcribed_RNA"/>
</dbReference>
<protein>
    <submittedName>
        <fullName evidence="1">Uncharacterized protein</fullName>
    </submittedName>
</protein>
<organism evidence="1">
    <name type="scientific">Anguilla anguilla</name>
    <name type="common">European freshwater eel</name>
    <name type="synonym">Muraena anguilla</name>
    <dbReference type="NCBI Taxonomy" id="7936"/>
    <lineage>
        <taxon>Eukaryota</taxon>
        <taxon>Metazoa</taxon>
        <taxon>Chordata</taxon>
        <taxon>Craniata</taxon>
        <taxon>Vertebrata</taxon>
        <taxon>Euteleostomi</taxon>
        <taxon>Actinopterygii</taxon>
        <taxon>Neopterygii</taxon>
        <taxon>Teleostei</taxon>
        <taxon>Anguilliformes</taxon>
        <taxon>Anguillidae</taxon>
        <taxon>Anguilla</taxon>
    </lineage>
</organism>
<sequence length="21" mass="2568">MFVWQYRANETGKKKKTPLKN</sequence>
<dbReference type="AlphaFoldDB" id="A0A0E9UC91"/>
<proteinExistence type="predicted"/>
<reference evidence="1" key="1">
    <citation type="submission" date="2014-11" db="EMBL/GenBank/DDBJ databases">
        <authorList>
            <person name="Amaro Gonzalez C."/>
        </authorList>
    </citation>
    <scope>NUCLEOTIDE SEQUENCE</scope>
</reference>
<evidence type="ECO:0000313" key="1">
    <source>
        <dbReference type="EMBL" id="JAH63494.1"/>
    </source>
</evidence>
<reference evidence="1" key="2">
    <citation type="journal article" date="2015" name="Fish Shellfish Immunol.">
        <title>Early steps in the European eel (Anguilla anguilla)-Vibrio vulnificus interaction in the gills: Role of the RtxA13 toxin.</title>
        <authorList>
            <person name="Callol A."/>
            <person name="Pajuelo D."/>
            <person name="Ebbesson L."/>
            <person name="Teles M."/>
            <person name="MacKenzie S."/>
            <person name="Amaro C."/>
        </authorList>
    </citation>
    <scope>NUCLEOTIDE SEQUENCE</scope>
</reference>
<name>A0A0E9UC91_ANGAN</name>